<evidence type="ECO:0000313" key="2">
    <source>
        <dbReference type="Proteomes" id="UP001295444"/>
    </source>
</evidence>
<keyword evidence="2" id="KW-1185">Reference proteome</keyword>
<dbReference type="AlphaFoldDB" id="A0AAD1WU89"/>
<dbReference type="Proteomes" id="UP001295444">
    <property type="component" value="Chromosome 13"/>
</dbReference>
<organism evidence="1 2">
    <name type="scientific">Pelobates cultripes</name>
    <name type="common">Western spadefoot toad</name>
    <dbReference type="NCBI Taxonomy" id="61616"/>
    <lineage>
        <taxon>Eukaryota</taxon>
        <taxon>Metazoa</taxon>
        <taxon>Chordata</taxon>
        <taxon>Craniata</taxon>
        <taxon>Vertebrata</taxon>
        <taxon>Euteleostomi</taxon>
        <taxon>Amphibia</taxon>
        <taxon>Batrachia</taxon>
        <taxon>Anura</taxon>
        <taxon>Pelobatoidea</taxon>
        <taxon>Pelobatidae</taxon>
        <taxon>Pelobates</taxon>
    </lineage>
</organism>
<evidence type="ECO:0000313" key="1">
    <source>
        <dbReference type="EMBL" id="CAH2328856.1"/>
    </source>
</evidence>
<gene>
    <name evidence="1" type="ORF">PECUL_23A048648</name>
</gene>
<dbReference type="EMBL" id="OW240924">
    <property type="protein sequence ID" value="CAH2328856.1"/>
    <property type="molecule type" value="Genomic_DNA"/>
</dbReference>
<proteinExistence type="predicted"/>
<reference evidence="1" key="1">
    <citation type="submission" date="2022-03" db="EMBL/GenBank/DDBJ databases">
        <authorList>
            <person name="Alioto T."/>
            <person name="Alioto T."/>
            <person name="Gomez Garrido J."/>
        </authorList>
    </citation>
    <scope>NUCLEOTIDE SEQUENCE</scope>
</reference>
<dbReference type="Gene3D" id="3.60.10.10">
    <property type="entry name" value="Endonuclease/exonuclease/phosphatase"/>
    <property type="match status" value="1"/>
</dbReference>
<dbReference type="InterPro" id="IPR036691">
    <property type="entry name" value="Endo/exonu/phosph_ase_sf"/>
</dbReference>
<protein>
    <submittedName>
        <fullName evidence="1">Uncharacterized protein</fullName>
    </submittedName>
</protein>
<sequence length="101" mass="11641">MEAPQPSRNYAYFAKFLTTQSLVDIWRAQHPSTRDFNLPILTHRRCKVIYSHPHTSNLISQVSSTNIGTISWSDHADISLIIRLLDLKRPWSCKLNLLTPP</sequence>
<accession>A0AAD1WU89</accession>
<name>A0AAD1WU89_PELCU</name>